<gene>
    <name evidence="3" type="ORF">ACFQZ6_01555</name>
</gene>
<dbReference type="CDD" id="cd16936">
    <property type="entry name" value="HATPase_RsbW-like"/>
    <property type="match status" value="1"/>
</dbReference>
<protein>
    <submittedName>
        <fullName evidence="3">ATP-binding protein</fullName>
    </submittedName>
</protein>
<comment type="caution">
    <text evidence="3">The sequence shown here is derived from an EMBL/GenBank/DDBJ whole genome shotgun (WGS) entry which is preliminary data.</text>
</comment>
<name>A0ABW2W389_9ACTN</name>
<proteinExistence type="predicted"/>
<dbReference type="PANTHER" id="PTHR35526:SF3">
    <property type="entry name" value="ANTI-SIGMA-F FACTOR RSBW"/>
    <property type="match status" value="1"/>
</dbReference>
<sequence>MVIPLGPQAAEGHESNESAALRYRATWSPGAGRAADARRAVRTFLARASATTGVPVSPLAELDAQLVANELLVNALRHTPGGCGLRLGVSEDGTELTIAVWDTSPEPPRVQPPDPARVGGHGLRLVEMCSRELDVVPFEGGKQVVARLDLTAGERITRR</sequence>
<dbReference type="PANTHER" id="PTHR35526">
    <property type="entry name" value="ANTI-SIGMA-F FACTOR RSBW-RELATED"/>
    <property type="match status" value="1"/>
</dbReference>
<keyword evidence="4" id="KW-1185">Reference proteome</keyword>
<dbReference type="EMBL" id="JBHTEB010000001">
    <property type="protein sequence ID" value="MFD0312937.1"/>
    <property type="molecule type" value="Genomic_DNA"/>
</dbReference>
<evidence type="ECO:0000313" key="4">
    <source>
        <dbReference type="Proteomes" id="UP001597023"/>
    </source>
</evidence>
<keyword evidence="3" id="KW-0067">ATP-binding</keyword>
<keyword evidence="1" id="KW-0418">Kinase</keyword>
<evidence type="ECO:0000256" key="1">
    <source>
        <dbReference type="ARBA" id="ARBA00022527"/>
    </source>
</evidence>
<organism evidence="3 4">
    <name type="scientific">Streptomyces flavalbus</name>
    <dbReference type="NCBI Taxonomy" id="2665155"/>
    <lineage>
        <taxon>Bacteria</taxon>
        <taxon>Bacillati</taxon>
        <taxon>Actinomycetota</taxon>
        <taxon>Actinomycetes</taxon>
        <taxon>Kitasatosporales</taxon>
        <taxon>Streptomycetaceae</taxon>
        <taxon>Streptomyces</taxon>
    </lineage>
</organism>
<dbReference type="Gene3D" id="3.30.565.10">
    <property type="entry name" value="Histidine kinase-like ATPase, C-terminal domain"/>
    <property type="match status" value="1"/>
</dbReference>
<dbReference type="InterPro" id="IPR050267">
    <property type="entry name" value="Anti-sigma-factor_SerPK"/>
</dbReference>
<evidence type="ECO:0000313" key="3">
    <source>
        <dbReference type="EMBL" id="MFD0312937.1"/>
    </source>
</evidence>
<accession>A0ABW2W389</accession>
<dbReference type="InterPro" id="IPR036890">
    <property type="entry name" value="HATPase_C_sf"/>
</dbReference>
<dbReference type="SUPFAM" id="SSF55874">
    <property type="entry name" value="ATPase domain of HSP90 chaperone/DNA topoisomerase II/histidine kinase"/>
    <property type="match status" value="1"/>
</dbReference>
<dbReference type="GO" id="GO:0005524">
    <property type="term" value="F:ATP binding"/>
    <property type="evidence" value="ECO:0007669"/>
    <property type="project" value="UniProtKB-KW"/>
</dbReference>
<dbReference type="InterPro" id="IPR003594">
    <property type="entry name" value="HATPase_dom"/>
</dbReference>
<dbReference type="Pfam" id="PF13581">
    <property type="entry name" value="HATPase_c_2"/>
    <property type="match status" value="1"/>
</dbReference>
<dbReference type="RefSeq" id="WP_381604514.1">
    <property type="nucleotide sequence ID" value="NZ_JBHTEB010000001.1"/>
</dbReference>
<reference evidence="4" key="1">
    <citation type="journal article" date="2019" name="Int. J. Syst. Evol. Microbiol.">
        <title>The Global Catalogue of Microorganisms (GCM) 10K type strain sequencing project: providing services to taxonomists for standard genome sequencing and annotation.</title>
        <authorList>
            <consortium name="The Broad Institute Genomics Platform"/>
            <consortium name="The Broad Institute Genome Sequencing Center for Infectious Disease"/>
            <person name="Wu L."/>
            <person name="Ma J."/>
        </authorList>
    </citation>
    <scope>NUCLEOTIDE SEQUENCE [LARGE SCALE GENOMIC DNA]</scope>
    <source>
        <strain evidence="4">CGMCC 4.7400</strain>
    </source>
</reference>
<keyword evidence="3" id="KW-0547">Nucleotide-binding</keyword>
<feature type="domain" description="Histidine kinase/HSP90-like ATPase" evidence="2">
    <location>
        <begin position="38"/>
        <end position="146"/>
    </location>
</feature>
<dbReference type="Proteomes" id="UP001597023">
    <property type="component" value="Unassembled WGS sequence"/>
</dbReference>
<evidence type="ECO:0000259" key="2">
    <source>
        <dbReference type="Pfam" id="PF13581"/>
    </source>
</evidence>
<keyword evidence="1" id="KW-0723">Serine/threonine-protein kinase</keyword>
<keyword evidence="1" id="KW-0808">Transferase</keyword>